<dbReference type="PROSITE" id="PS52016">
    <property type="entry name" value="TONB_DEPENDENT_REC_3"/>
    <property type="match status" value="1"/>
</dbReference>
<dbReference type="Gene3D" id="2.60.40.1120">
    <property type="entry name" value="Carboxypeptidase-like, regulatory domain"/>
    <property type="match status" value="1"/>
</dbReference>
<evidence type="ECO:0000256" key="2">
    <source>
        <dbReference type="ARBA" id="ARBA00022448"/>
    </source>
</evidence>
<keyword evidence="4 10" id="KW-0812">Transmembrane</keyword>
<gene>
    <name evidence="15" type="ORF">GCM10023186_16210</name>
</gene>
<dbReference type="PANTHER" id="PTHR30069">
    <property type="entry name" value="TONB-DEPENDENT OUTER MEMBRANE RECEPTOR"/>
    <property type="match status" value="1"/>
</dbReference>
<evidence type="ECO:0000259" key="13">
    <source>
        <dbReference type="Pfam" id="PF00593"/>
    </source>
</evidence>
<keyword evidence="9 10" id="KW-0998">Cell outer membrane</keyword>
<evidence type="ECO:0000256" key="5">
    <source>
        <dbReference type="ARBA" id="ARBA00022729"/>
    </source>
</evidence>
<feature type="chain" id="PRO_5046265603" evidence="12">
    <location>
        <begin position="23"/>
        <end position="914"/>
    </location>
</feature>
<dbReference type="Pfam" id="PF00593">
    <property type="entry name" value="TonB_dep_Rec_b-barrel"/>
    <property type="match status" value="1"/>
</dbReference>
<feature type="signal peptide" evidence="12">
    <location>
        <begin position="1"/>
        <end position="22"/>
    </location>
</feature>
<dbReference type="InterPro" id="IPR000531">
    <property type="entry name" value="Beta-barrel_TonB"/>
</dbReference>
<evidence type="ECO:0000313" key="16">
    <source>
        <dbReference type="Proteomes" id="UP001500454"/>
    </source>
</evidence>
<feature type="domain" description="TonB-dependent receptor-like beta-barrel" evidence="13">
    <location>
        <begin position="388"/>
        <end position="887"/>
    </location>
</feature>
<dbReference type="Gene3D" id="2.40.170.20">
    <property type="entry name" value="TonB-dependent receptor, beta-barrel domain"/>
    <property type="match status" value="1"/>
</dbReference>
<dbReference type="EMBL" id="BAABHA010000002">
    <property type="protein sequence ID" value="GAA4379051.1"/>
    <property type="molecule type" value="Genomic_DNA"/>
</dbReference>
<dbReference type="RefSeq" id="WP_345222958.1">
    <property type="nucleotide sequence ID" value="NZ_BAABHA010000002.1"/>
</dbReference>
<evidence type="ECO:0000256" key="10">
    <source>
        <dbReference type="PROSITE-ProRule" id="PRU01360"/>
    </source>
</evidence>
<protein>
    <submittedName>
        <fullName evidence="15">TonB-dependent receptor</fullName>
    </submittedName>
</protein>
<evidence type="ECO:0000256" key="12">
    <source>
        <dbReference type="SAM" id="SignalP"/>
    </source>
</evidence>
<evidence type="ECO:0000256" key="7">
    <source>
        <dbReference type="ARBA" id="ARBA00023136"/>
    </source>
</evidence>
<name>A0ABP8IXY9_9BACT</name>
<evidence type="ECO:0000256" key="6">
    <source>
        <dbReference type="ARBA" id="ARBA00023077"/>
    </source>
</evidence>
<evidence type="ECO:0000256" key="11">
    <source>
        <dbReference type="RuleBase" id="RU003357"/>
    </source>
</evidence>
<dbReference type="SUPFAM" id="SSF56935">
    <property type="entry name" value="Porins"/>
    <property type="match status" value="1"/>
</dbReference>
<dbReference type="InterPro" id="IPR039426">
    <property type="entry name" value="TonB-dep_rcpt-like"/>
</dbReference>
<sequence length="914" mass="99468">MRKTLLYPLALGMTALCAPAWAQTGSTIGGVVRNDAGAPIPGATVFIKGTLIGTGTNREGQFSVPADFSRGPLVLSISFLGYESRELELSQPTPDVLVTLNESITLNEVVVAASRVEESLQQAPVTIEKVGAAQIMRTPPPDVLAGLNQLKGIDVNSTSMVMSSLSTRGFNSPKSERVIQLVDYFDTQSPSLNVNSGNLQGLTELDIASIEVIYGPASALYGANAFNGVVLLNSKDPFVTEGFSARVRGGERSYIDGQFRYAQKLGNKFAFKLVGSYLTAQDWIPSNYAPTSRVLVPNNNPEGSAQGYDAVNRYGDVPNTYSTRQNNPQLGYSVSPELVGKTVFMPGFDERTLVGSDDKARALKAQPTISYLFTDKVKATVGASISRGTASYQSSSRYRFKDFGTNQYRGELRGERWFLRGSSTQDFGNDTYDLSFLGSFLQAAPSEVNGLSYGQLYFVTYNNAFKAARNAGQPQEAALATAKATADATQLDPNSPRFQELRSAIIQDDRPGRGARLNPSSILNEGNAQYNFKFGETTDLIVGASYRKFRLGSNGNLFSDDTERIQNSEMGAYGQLSQRLFDERLKLAVAARIDEFKNFDAAFSPRASAVYSAGENKQHNFRASYGRAFRAPTQLDQYIRLDVGRVLLLGNVGGGFQGYSTDLSASLQGILTNPDANARAEALARFEYNAPALKLERLNSYEFGYRGEPVKGLNVDVAYFRSRYNDFIGARPFIGNRDGSRPSLQQLGAEAQTSTPFQNSASVTRVLQVWTNANQEVNTQGGTLGVSYTLARPFTLAANYSLNLLDDDKLPEGFQTFFNTPKHKYNVGASGTAGNFSYSANYRWAQKHLYETPFAVGELDDYSTVDVFVGYTLPKIATTIQAGASNLLDSNNVQIYGGPQIGRLAYVGLLVDIK</sequence>
<dbReference type="InterPro" id="IPR037066">
    <property type="entry name" value="Plug_dom_sf"/>
</dbReference>
<feature type="domain" description="TonB-dependent receptor plug" evidence="14">
    <location>
        <begin position="120"/>
        <end position="229"/>
    </location>
</feature>
<keyword evidence="7 10" id="KW-0472">Membrane</keyword>
<evidence type="ECO:0000256" key="4">
    <source>
        <dbReference type="ARBA" id="ARBA00022692"/>
    </source>
</evidence>
<evidence type="ECO:0000256" key="8">
    <source>
        <dbReference type="ARBA" id="ARBA00023170"/>
    </source>
</evidence>
<dbReference type="InterPro" id="IPR008969">
    <property type="entry name" value="CarboxyPept-like_regulatory"/>
</dbReference>
<keyword evidence="8 15" id="KW-0675">Receptor</keyword>
<comment type="caution">
    <text evidence="15">The sequence shown here is derived from an EMBL/GenBank/DDBJ whole genome shotgun (WGS) entry which is preliminary data.</text>
</comment>
<keyword evidence="6 11" id="KW-0798">TonB box</keyword>
<evidence type="ECO:0000256" key="1">
    <source>
        <dbReference type="ARBA" id="ARBA00004571"/>
    </source>
</evidence>
<evidence type="ECO:0000259" key="14">
    <source>
        <dbReference type="Pfam" id="PF07715"/>
    </source>
</evidence>
<evidence type="ECO:0000256" key="9">
    <source>
        <dbReference type="ARBA" id="ARBA00023237"/>
    </source>
</evidence>
<evidence type="ECO:0000313" key="15">
    <source>
        <dbReference type="EMBL" id="GAA4379051.1"/>
    </source>
</evidence>
<dbReference type="Proteomes" id="UP001500454">
    <property type="component" value="Unassembled WGS sequence"/>
</dbReference>
<dbReference type="InterPro" id="IPR012910">
    <property type="entry name" value="Plug_dom"/>
</dbReference>
<keyword evidence="5 12" id="KW-0732">Signal</keyword>
<organism evidence="15 16">
    <name type="scientific">Hymenobacter koreensis</name>
    <dbReference type="NCBI Taxonomy" id="1084523"/>
    <lineage>
        <taxon>Bacteria</taxon>
        <taxon>Pseudomonadati</taxon>
        <taxon>Bacteroidota</taxon>
        <taxon>Cytophagia</taxon>
        <taxon>Cytophagales</taxon>
        <taxon>Hymenobacteraceae</taxon>
        <taxon>Hymenobacter</taxon>
    </lineage>
</organism>
<keyword evidence="2 10" id="KW-0813">Transport</keyword>
<keyword evidence="16" id="KW-1185">Reference proteome</keyword>
<dbReference type="InterPro" id="IPR036942">
    <property type="entry name" value="Beta-barrel_TonB_sf"/>
</dbReference>
<dbReference type="PANTHER" id="PTHR30069:SF29">
    <property type="entry name" value="HEMOGLOBIN AND HEMOGLOBIN-HAPTOGLOBIN-BINDING PROTEIN 1-RELATED"/>
    <property type="match status" value="1"/>
</dbReference>
<comment type="subcellular location">
    <subcellularLocation>
        <location evidence="1 10">Cell outer membrane</location>
        <topology evidence="1 10">Multi-pass membrane protein</topology>
    </subcellularLocation>
</comment>
<comment type="similarity">
    <text evidence="10 11">Belongs to the TonB-dependent receptor family.</text>
</comment>
<accession>A0ABP8IXY9</accession>
<dbReference type="SUPFAM" id="SSF49464">
    <property type="entry name" value="Carboxypeptidase regulatory domain-like"/>
    <property type="match status" value="1"/>
</dbReference>
<evidence type="ECO:0000256" key="3">
    <source>
        <dbReference type="ARBA" id="ARBA00022452"/>
    </source>
</evidence>
<reference evidence="16" key="1">
    <citation type="journal article" date="2019" name="Int. J. Syst. Evol. Microbiol.">
        <title>The Global Catalogue of Microorganisms (GCM) 10K type strain sequencing project: providing services to taxonomists for standard genome sequencing and annotation.</title>
        <authorList>
            <consortium name="The Broad Institute Genomics Platform"/>
            <consortium name="The Broad Institute Genome Sequencing Center for Infectious Disease"/>
            <person name="Wu L."/>
            <person name="Ma J."/>
        </authorList>
    </citation>
    <scope>NUCLEOTIDE SEQUENCE [LARGE SCALE GENOMIC DNA]</scope>
    <source>
        <strain evidence="16">JCM 17924</strain>
    </source>
</reference>
<dbReference type="Pfam" id="PF07715">
    <property type="entry name" value="Plug"/>
    <property type="match status" value="1"/>
</dbReference>
<proteinExistence type="inferred from homology"/>
<dbReference type="Pfam" id="PF13715">
    <property type="entry name" value="CarbopepD_reg_2"/>
    <property type="match status" value="1"/>
</dbReference>
<keyword evidence="3 10" id="KW-1134">Transmembrane beta strand</keyword>
<dbReference type="Gene3D" id="2.170.130.10">
    <property type="entry name" value="TonB-dependent receptor, plug domain"/>
    <property type="match status" value="1"/>
</dbReference>